<evidence type="ECO:0000313" key="1">
    <source>
        <dbReference type="EMBL" id="GBM03309.1"/>
    </source>
</evidence>
<dbReference type="PANTHER" id="PTHR46114:SF1">
    <property type="entry name" value="ZAD DOMAIN-CONTAINING PROTEIN"/>
    <property type="match status" value="1"/>
</dbReference>
<protein>
    <submittedName>
        <fullName evidence="1">Uncharacterized protein</fullName>
    </submittedName>
</protein>
<dbReference type="Proteomes" id="UP000499080">
    <property type="component" value="Unassembled WGS sequence"/>
</dbReference>
<proteinExistence type="predicted"/>
<dbReference type="PANTHER" id="PTHR46114">
    <property type="entry name" value="APPLE DOMAIN-CONTAINING PROTEIN"/>
    <property type="match status" value="1"/>
</dbReference>
<dbReference type="OrthoDB" id="6469556at2759"/>
<comment type="caution">
    <text evidence="1">The sequence shown here is derived from an EMBL/GenBank/DDBJ whole genome shotgun (WGS) entry which is preliminary data.</text>
</comment>
<evidence type="ECO:0000313" key="2">
    <source>
        <dbReference type="Proteomes" id="UP000499080"/>
    </source>
</evidence>
<reference evidence="1 2" key="1">
    <citation type="journal article" date="2019" name="Sci. Rep.">
        <title>Orb-weaving spider Araneus ventricosus genome elucidates the spidroin gene catalogue.</title>
        <authorList>
            <person name="Kono N."/>
            <person name="Nakamura H."/>
            <person name="Ohtoshi R."/>
            <person name="Moran D.A.P."/>
            <person name="Shinohara A."/>
            <person name="Yoshida Y."/>
            <person name="Fujiwara M."/>
            <person name="Mori M."/>
            <person name="Tomita M."/>
            <person name="Arakawa K."/>
        </authorList>
    </citation>
    <scope>NUCLEOTIDE SEQUENCE [LARGE SCALE GENOMIC DNA]</scope>
</reference>
<organism evidence="1 2">
    <name type="scientific">Araneus ventricosus</name>
    <name type="common">Orbweaver spider</name>
    <name type="synonym">Epeira ventricosa</name>
    <dbReference type="NCBI Taxonomy" id="182803"/>
    <lineage>
        <taxon>Eukaryota</taxon>
        <taxon>Metazoa</taxon>
        <taxon>Ecdysozoa</taxon>
        <taxon>Arthropoda</taxon>
        <taxon>Chelicerata</taxon>
        <taxon>Arachnida</taxon>
        <taxon>Araneae</taxon>
        <taxon>Araneomorphae</taxon>
        <taxon>Entelegynae</taxon>
        <taxon>Araneoidea</taxon>
        <taxon>Araneidae</taxon>
        <taxon>Araneus</taxon>
    </lineage>
</organism>
<name>A0A4Y2CGH9_ARAVE</name>
<dbReference type="EMBL" id="BGPR01000189">
    <property type="protein sequence ID" value="GBM03309.1"/>
    <property type="molecule type" value="Genomic_DNA"/>
</dbReference>
<sequence length="75" mass="8576">NDKVENYKDLLEDMLALFQHFGRNMSLKIYFLDSHLNFFPDNCGQVSNEQGRTLPSGHYQHGKTLPVELVHGNVG</sequence>
<dbReference type="AlphaFoldDB" id="A0A4Y2CGH9"/>
<gene>
    <name evidence="1" type="ORF">AVEN_142588-2_1</name>
</gene>
<accession>A0A4Y2CGH9</accession>
<keyword evidence="2" id="KW-1185">Reference proteome</keyword>
<feature type="non-terminal residue" evidence="1">
    <location>
        <position position="1"/>
    </location>
</feature>